<keyword evidence="6" id="KW-1185">Reference proteome</keyword>
<keyword evidence="1 5" id="KW-0489">Methyltransferase</keyword>
<dbReference type="GO" id="GO:0032259">
    <property type="term" value="P:methylation"/>
    <property type="evidence" value="ECO:0007669"/>
    <property type="project" value="UniProtKB-KW"/>
</dbReference>
<dbReference type="Proteomes" id="UP000294911">
    <property type="component" value="Unassembled WGS sequence"/>
</dbReference>
<dbReference type="Pfam" id="PF13649">
    <property type="entry name" value="Methyltransf_25"/>
    <property type="match status" value="1"/>
</dbReference>
<protein>
    <submittedName>
        <fullName evidence="5">Methyltransferase family protein</fullName>
    </submittedName>
</protein>
<dbReference type="PANTHER" id="PTHR43464">
    <property type="entry name" value="METHYLTRANSFERASE"/>
    <property type="match status" value="1"/>
</dbReference>
<evidence type="ECO:0000256" key="3">
    <source>
        <dbReference type="ARBA" id="ARBA00022691"/>
    </source>
</evidence>
<dbReference type="SUPFAM" id="SSF53335">
    <property type="entry name" value="S-adenosyl-L-methionine-dependent methyltransferases"/>
    <property type="match status" value="1"/>
</dbReference>
<dbReference type="Gene3D" id="3.40.50.150">
    <property type="entry name" value="Vaccinia Virus protein VP39"/>
    <property type="match status" value="1"/>
</dbReference>
<evidence type="ECO:0000259" key="4">
    <source>
        <dbReference type="Pfam" id="PF13649"/>
    </source>
</evidence>
<reference evidence="5 6" key="1">
    <citation type="submission" date="2019-03" db="EMBL/GenBank/DDBJ databases">
        <title>Genomic Encyclopedia of Type Strains, Phase IV (KMG-IV): sequencing the most valuable type-strain genomes for metagenomic binning, comparative biology and taxonomic classification.</title>
        <authorList>
            <person name="Goeker M."/>
        </authorList>
    </citation>
    <scope>NUCLEOTIDE SEQUENCE [LARGE SCALE GENOMIC DNA]</scope>
    <source>
        <strain evidence="5 6">DSM 45765</strain>
    </source>
</reference>
<name>A0A4R2QX39_9PSEU</name>
<dbReference type="PANTHER" id="PTHR43464:SF19">
    <property type="entry name" value="UBIQUINONE BIOSYNTHESIS O-METHYLTRANSFERASE, MITOCHONDRIAL"/>
    <property type="match status" value="1"/>
</dbReference>
<accession>A0A4R2QX39</accession>
<dbReference type="OrthoDB" id="3825914at2"/>
<evidence type="ECO:0000313" key="6">
    <source>
        <dbReference type="Proteomes" id="UP000294911"/>
    </source>
</evidence>
<evidence type="ECO:0000256" key="1">
    <source>
        <dbReference type="ARBA" id="ARBA00022603"/>
    </source>
</evidence>
<dbReference type="AlphaFoldDB" id="A0A4R2QX39"/>
<evidence type="ECO:0000256" key="2">
    <source>
        <dbReference type="ARBA" id="ARBA00022679"/>
    </source>
</evidence>
<sequence length="210" mass="22742">MDQTVAKSTFDEIYAADLPGWVIGEPQPAVVELERQGRIRGAVLDPGCGLGEHTIHLAKLGYDVLGIDSAARAIELAERNAADKGVPARFAVADALRLGRDHSYDTIVDSALFHVFGAADRHAYAKSLHAVCRPDGQVFVLALAETDERGFGPRIRAEVIEEAFQDGWELTDIEPSHYYAMAYDEQAAELGVASGTRVALPAWLASARRV</sequence>
<keyword evidence="2 5" id="KW-0808">Transferase</keyword>
<dbReference type="RefSeq" id="WP_132877261.1">
    <property type="nucleotide sequence ID" value="NZ_SLXQ01000004.1"/>
</dbReference>
<organism evidence="5 6">
    <name type="scientific">Tamaricihabitans halophyticus</name>
    <dbReference type="NCBI Taxonomy" id="1262583"/>
    <lineage>
        <taxon>Bacteria</taxon>
        <taxon>Bacillati</taxon>
        <taxon>Actinomycetota</taxon>
        <taxon>Actinomycetes</taxon>
        <taxon>Pseudonocardiales</taxon>
        <taxon>Pseudonocardiaceae</taxon>
        <taxon>Tamaricihabitans</taxon>
    </lineage>
</organism>
<feature type="domain" description="Methyltransferase" evidence="4">
    <location>
        <begin position="43"/>
        <end position="136"/>
    </location>
</feature>
<dbReference type="EMBL" id="SLXQ01000004">
    <property type="protein sequence ID" value="TCP53538.1"/>
    <property type="molecule type" value="Genomic_DNA"/>
</dbReference>
<gene>
    <name evidence="5" type="ORF">EV191_104105</name>
</gene>
<dbReference type="InterPro" id="IPR029063">
    <property type="entry name" value="SAM-dependent_MTases_sf"/>
</dbReference>
<proteinExistence type="predicted"/>
<dbReference type="CDD" id="cd02440">
    <property type="entry name" value="AdoMet_MTases"/>
    <property type="match status" value="1"/>
</dbReference>
<dbReference type="InterPro" id="IPR041698">
    <property type="entry name" value="Methyltransf_25"/>
</dbReference>
<keyword evidence="3" id="KW-0949">S-adenosyl-L-methionine</keyword>
<dbReference type="GO" id="GO:0008168">
    <property type="term" value="F:methyltransferase activity"/>
    <property type="evidence" value="ECO:0007669"/>
    <property type="project" value="UniProtKB-KW"/>
</dbReference>
<evidence type="ECO:0000313" key="5">
    <source>
        <dbReference type="EMBL" id="TCP53538.1"/>
    </source>
</evidence>
<comment type="caution">
    <text evidence="5">The sequence shown here is derived from an EMBL/GenBank/DDBJ whole genome shotgun (WGS) entry which is preliminary data.</text>
</comment>